<dbReference type="InterPro" id="IPR012910">
    <property type="entry name" value="Plug_dom"/>
</dbReference>
<reference evidence="3 4" key="1">
    <citation type="submission" date="2018-08" db="EMBL/GenBank/DDBJ databases">
        <title>A genome reference for cultivated species of the human gut microbiota.</title>
        <authorList>
            <person name="Zou Y."/>
            <person name="Xue W."/>
            <person name="Luo G."/>
        </authorList>
    </citation>
    <scope>NUCLEOTIDE SEQUENCE [LARGE SCALE GENOMIC DNA]</scope>
    <source>
        <strain evidence="3 4">AM40-30BH</strain>
    </source>
</reference>
<dbReference type="AlphaFoldDB" id="A0A413VN85"/>
<dbReference type="PROSITE" id="PS52016">
    <property type="entry name" value="TONB_DEPENDENT_REC_3"/>
    <property type="match status" value="1"/>
</dbReference>
<keyword evidence="1" id="KW-0812">Transmembrane</keyword>
<dbReference type="RefSeq" id="WP_122201592.1">
    <property type="nucleotide sequence ID" value="NZ_CABJFV010000007.1"/>
</dbReference>
<accession>A0A413VN85</accession>
<name>A0A413VN85_9BACE</name>
<keyword evidence="1" id="KW-0813">Transport</keyword>
<sequence length="877" mass="99024">MKRNLFILIIVLTAICGDTAAQDLKEKVSNYFQLHTAYPQEKLYLHLDKPYYAAGERIYWKGYLVDAVSHIPYTKSNFVYVELINRDDKVISKHKVRREQGDFHGSILLPADIPAGEYYMRAFTQWMLNAGEEYFYYRRLRIGNALDRSIQSAVRYEDSSREGYCTAIIRFTDETNKPLSGIQVQSWLTVMRKKAERYSRRTNAQGEISFDIPLAEKQDRERAIEITFKDDLYNYDKTFYVPLLGDRKKEFALSFFPEGGDLLDGSRQRVAFKAQRKDGHSCEIHGFLLDEAGDTITRIRTEHDGMGVFTLLPAAGQKYRVKASLDSVIYREFTLPEVKTEGRQLSVTHRKGIIQYNILKASQEQWNDTLYLVGHTRGHLTVFLPLTSDRASGRFRETELSEGLTELLLANSSGTVLSRRLVFVVPEELVNLDMNPFPELPERRKLVEIPLRFTDLQGTPVQGVFSVSLTDKSLVIPDTLSGNIRSDILLTSDLKGYIENPGYYFLKRDARTEYNTDLLMLTHGWTRFRHDNIAELPTIQIDYFMEGGQTVTGKATTMFGGKAKGCPVALMAPSQGISATTYTDEEGNFVFDGIEYRDTVTFVAQARSQAGLSTVFLRVDSLPYFSPHNPFPVIAEEDRKFQEYDNMVRNAYLSEGGMQVVRLNEVTITASKRDANAFSSVYGGLADYRATGEELRRFGGSTGYDILMRVPGVRVSGDLITLSGQTRAPLFLIDEMRFEGEDAVESLRGLDANDIKSIEIVKSVSAGFLGPEASAGAILIMLNTGAEVKAKASPGLTVFTTQGYNKAVEFYHPVYETLEQISNQKSDVRSTIYWNPALNTDADGKAVIRFYTPDNLVKPHLIMEGITAGGYLMRFER</sequence>
<dbReference type="GO" id="GO:0009279">
    <property type="term" value="C:cell outer membrane"/>
    <property type="evidence" value="ECO:0007669"/>
    <property type="project" value="UniProtKB-SubCell"/>
</dbReference>
<evidence type="ECO:0000259" key="2">
    <source>
        <dbReference type="Pfam" id="PF07715"/>
    </source>
</evidence>
<dbReference type="InterPro" id="IPR037066">
    <property type="entry name" value="Plug_dom_sf"/>
</dbReference>
<evidence type="ECO:0000256" key="1">
    <source>
        <dbReference type="PROSITE-ProRule" id="PRU01360"/>
    </source>
</evidence>
<proteinExistence type="inferred from homology"/>
<comment type="similarity">
    <text evidence="1">Belongs to the TonB-dependent receptor family.</text>
</comment>
<feature type="domain" description="TonB-dependent receptor plug" evidence="2">
    <location>
        <begin position="691"/>
        <end position="777"/>
    </location>
</feature>
<keyword evidence="1" id="KW-0472">Membrane</keyword>
<protein>
    <recommendedName>
        <fullName evidence="2">TonB-dependent receptor plug domain-containing protein</fullName>
    </recommendedName>
</protein>
<gene>
    <name evidence="3" type="ORF">DW888_11635</name>
</gene>
<organism evidence="3 4">
    <name type="scientific">Bacteroides nordii</name>
    <dbReference type="NCBI Taxonomy" id="291645"/>
    <lineage>
        <taxon>Bacteria</taxon>
        <taxon>Pseudomonadati</taxon>
        <taxon>Bacteroidota</taxon>
        <taxon>Bacteroidia</taxon>
        <taxon>Bacteroidales</taxon>
        <taxon>Bacteroidaceae</taxon>
        <taxon>Bacteroides</taxon>
    </lineage>
</organism>
<keyword evidence="1" id="KW-0998">Cell outer membrane</keyword>
<comment type="caution">
    <text evidence="3">The sequence shown here is derived from an EMBL/GenBank/DDBJ whole genome shotgun (WGS) entry which is preliminary data.</text>
</comment>
<dbReference type="Pfam" id="PF07715">
    <property type="entry name" value="Plug"/>
    <property type="match status" value="1"/>
</dbReference>
<dbReference type="Gene3D" id="2.170.130.10">
    <property type="entry name" value="TonB-dependent receptor, plug domain"/>
    <property type="match status" value="1"/>
</dbReference>
<dbReference type="SUPFAM" id="SSF56935">
    <property type="entry name" value="Porins"/>
    <property type="match status" value="1"/>
</dbReference>
<dbReference type="Gene3D" id="2.60.40.1930">
    <property type="match status" value="1"/>
</dbReference>
<comment type="subcellular location">
    <subcellularLocation>
        <location evidence="1">Cell outer membrane</location>
        <topology evidence="1">Multi-pass membrane protein</topology>
    </subcellularLocation>
</comment>
<dbReference type="InterPro" id="IPR039426">
    <property type="entry name" value="TonB-dep_rcpt-like"/>
</dbReference>
<evidence type="ECO:0000313" key="3">
    <source>
        <dbReference type="EMBL" id="RHB35087.1"/>
    </source>
</evidence>
<evidence type="ECO:0000313" key="4">
    <source>
        <dbReference type="Proteomes" id="UP000284379"/>
    </source>
</evidence>
<dbReference type="Proteomes" id="UP000284379">
    <property type="component" value="Unassembled WGS sequence"/>
</dbReference>
<keyword evidence="1" id="KW-1134">Transmembrane beta strand</keyword>
<dbReference type="EMBL" id="QSGO01000007">
    <property type="protein sequence ID" value="RHB35087.1"/>
    <property type="molecule type" value="Genomic_DNA"/>
</dbReference>